<sequence length="297" mass="33050">MHFSAFGRLALLFTFLLSFSQAEECRAKCGITTSADLFPRRFLGARSLETICTPTEDERCTSDWTKRTLDRVGRGGTAIGTYMKDTVDAIERQRGKPNAIMFKIDRSTSRIKALGQESFDFGMSGLCGCTLLVIVSNTHIYGGHYFEDLAFDDTNENADPPKTENTADFQGQVINFLSNGGNGRKHGTEGPRLAGLQNEFPVDQTKAYIMAPARGTKLLYEDLVNQMADHVQTLIGTRPIIKPYVPVDQAVDATRPRPLLDTERGRLLYQLDVDNGVRTQRLLWQSESLSLSTETLP</sequence>
<keyword evidence="3" id="KW-1185">Reference proteome</keyword>
<evidence type="ECO:0000313" key="3">
    <source>
        <dbReference type="Proteomes" id="UP000800093"/>
    </source>
</evidence>
<name>A0A9P4KFE7_9PLEO</name>
<reference evidence="3" key="1">
    <citation type="journal article" date="2020" name="Stud. Mycol.">
        <title>101 Dothideomycetes genomes: A test case for predicting lifestyles and emergence of pathogens.</title>
        <authorList>
            <person name="Haridas S."/>
            <person name="Albert R."/>
            <person name="Binder M."/>
            <person name="Bloem J."/>
            <person name="LaButti K."/>
            <person name="Salamov A."/>
            <person name="Andreopoulos B."/>
            <person name="Baker S."/>
            <person name="Barry K."/>
            <person name="Bills G."/>
            <person name="Bluhm B."/>
            <person name="Cannon C."/>
            <person name="Castanera R."/>
            <person name="Culley D."/>
            <person name="Daum C."/>
            <person name="Ezra D."/>
            <person name="Gonzalez J."/>
            <person name="Henrissat B."/>
            <person name="Kuo A."/>
            <person name="Liang C."/>
            <person name="Lipzen A."/>
            <person name="Lutzoni F."/>
            <person name="Magnuson J."/>
            <person name="Mondo S."/>
            <person name="Nolan M."/>
            <person name="Ohm R."/>
            <person name="Pangilinan J."/>
            <person name="Park H.-J."/>
            <person name="Ramirez L."/>
            <person name="Alfaro M."/>
            <person name="Sun H."/>
            <person name="Tritt A."/>
            <person name="Yoshinaga Y."/>
            <person name="Zwiers L.-H."/>
            <person name="Turgeon B."/>
            <person name="Goodwin S."/>
            <person name="Spatafora J."/>
            <person name="Crous P."/>
            <person name="Grigoriev I."/>
        </authorList>
    </citation>
    <scope>NUCLEOTIDE SEQUENCE [LARGE SCALE GENOMIC DNA]</scope>
    <source>
        <strain evidence="3">CBS 304.66</strain>
    </source>
</reference>
<evidence type="ECO:0000256" key="1">
    <source>
        <dbReference type="SAM" id="SignalP"/>
    </source>
</evidence>
<gene>
    <name evidence="2" type="ORF">CC78DRAFT_567598</name>
</gene>
<organism evidence="2 3">
    <name type="scientific">Lojkania enalia</name>
    <dbReference type="NCBI Taxonomy" id="147567"/>
    <lineage>
        <taxon>Eukaryota</taxon>
        <taxon>Fungi</taxon>
        <taxon>Dikarya</taxon>
        <taxon>Ascomycota</taxon>
        <taxon>Pezizomycotina</taxon>
        <taxon>Dothideomycetes</taxon>
        <taxon>Pleosporomycetidae</taxon>
        <taxon>Pleosporales</taxon>
        <taxon>Pleosporales incertae sedis</taxon>
        <taxon>Lojkania</taxon>
    </lineage>
</organism>
<proteinExistence type="predicted"/>
<evidence type="ECO:0000313" key="2">
    <source>
        <dbReference type="EMBL" id="KAF2265450.1"/>
    </source>
</evidence>
<feature type="signal peptide" evidence="1">
    <location>
        <begin position="1"/>
        <end position="22"/>
    </location>
</feature>
<protein>
    <submittedName>
        <fullName evidence="2">Uncharacterized protein</fullName>
    </submittedName>
</protein>
<dbReference type="AlphaFoldDB" id="A0A9P4KFE7"/>
<feature type="chain" id="PRO_5040349100" evidence="1">
    <location>
        <begin position="23"/>
        <end position="297"/>
    </location>
</feature>
<dbReference type="OrthoDB" id="3886018at2759"/>
<dbReference type="EMBL" id="ML986606">
    <property type="protein sequence ID" value="KAF2265450.1"/>
    <property type="molecule type" value="Genomic_DNA"/>
</dbReference>
<keyword evidence="1" id="KW-0732">Signal</keyword>
<accession>A0A9P4KFE7</accession>
<comment type="caution">
    <text evidence="2">The sequence shown here is derived from an EMBL/GenBank/DDBJ whole genome shotgun (WGS) entry which is preliminary data.</text>
</comment>
<dbReference type="Proteomes" id="UP000800093">
    <property type="component" value="Unassembled WGS sequence"/>
</dbReference>